<comment type="catalytic activity">
    <reaction evidence="11">
        <text>5-taurinomethyluridine(34) in tRNA + S-sulfanyl-L-cysteinyl-[protein] + AH2 + ATP = 5-taurinomethyl-2-thiouridine(34) in tRNA + L-cysteinyl-[protein] + A + AMP + diphosphate + H(+)</text>
        <dbReference type="Rhea" id="RHEA:47040"/>
        <dbReference type="Rhea" id="RHEA-COMP:10131"/>
        <dbReference type="Rhea" id="RHEA-COMP:11726"/>
        <dbReference type="Rhea" id="RHEA-COMP:11732"/>
        <dbReference type="Rhea" id="RHEA-COMP:11733"/>
        <dbReference type="ChEBI" id="CHEBI:13193"/>
        <dbReference type="ChEBI" id="CHEBI:15378"/>
        <dbReference type="ChEBI" id="CHEBI:17499"/>
        <dbReference type="ChEBI" id="CHEBI:29950"/>
        <dbReference type="ChEBI" id="CHEBI:30616"/>
        <dbReference type="ChEBI" id="CHEBI:33019"/>
        <dbReference type="ChEBI" id="CHEBI:61963"/>
        <dbReference type="ChEBI" id="CHEBI:87171"/>
        <dbReference type="ChEBI" id="CHEBI:87172"/>
        <dbReference type="ChEBI" id="CHEBI:456215"/>
        <dbReference type="EC" id="2.8.1.14"/>
    </reaction>
</comment>
<dbReference type="PANTHER" id="PTHR11933">
    <property type="entry name" value="TRNA 5-METHYLAMINOMETHYL-2-THIOURIDYLATE -METHYLTRANSFERASE"/>
    <property type="match status" value="1"/>
</dbReference>
<accession>A0A427Y9Z8</accession>
<dbReference type="SUPFAM" id="SSF52402">
    <property type="entry name" value="Adenine nucleotide alpha hydrolases-like"/>
    <property type="match status" value="1"/>
</dbReference>
<dbReference type="GeneID" id="39584967"/>
<keyword evidence="15" id="KW-1185">Reference proteome</keyword>
<dbReference type="Proteomes" id="UP000279236">
    <property type="component" value="Unassembled WGS sequence"/>
</dbReference>
<dbReference type="CDD" id="cd01998">
    <property type="entry name" value="MnmA_TRMU-like"/>
    <property type="match status" value="1"/>
</dbReference>
<keyword evidence="5" id="KW-0808">Transferase</keyword>
<dbReference type="PANTHER" id="PTHR11933:SF5">
    <property type="entry name" value="MITOCHONDRIAL TRNA-SPECIFIC 2-THIOURIDYLASE 1"/>
    <property type="match status" value="1"/>
</dbReference>
<dbReference type="GO" id="GO:0002143">
    <property type="term" value="P:tRNA wobble position uridine thiolation"/>
    <property type="evidence" value="ECO:0007669"/>
    <property type="project" value="TreeGrafter"/>
</dbReference>
<dbReference type="EMBL" id="RSCE01000001">
    <property type="protein sequence ID" value="RSH87906.1"/>
    <property type="molecule type" value="Genomic_DNA"/>
</dbReference>
<dbReference type="Gene3D" id="3.40.50.620">
    <property type="entry name" value="HUPs"/>
    <property type="match status" value="1"/>
</dbReference>
<evidence type="ECO:0000256" key="3">
    <source>
        <dbReference type="ARBA" id="ARBA00011953"/>
    </source>
</evidence>
<dbReference type="InterPro" id="IPR046884">
    <property type="entry name" value="MnmA-like_central"/>
</dbReference>
<dbReference type="Gene3D" id="2.30.30.280">
    <property type="entry name" value="Adenine nucleotide alpha hydrolases-like domains"/>
    <property type="match status" value="1"/>
</dbReference>
<dbReference type="RefSeq" id="XP_028480114.1">
    <property type="nucleotide sequence ID" value="XM_028616257.1"/>
</dbReference>
<reference evidence="14 15" key="1">
    <citation type="submission" date="2018-11" db="EMBL/GenBank/DDBJ databases">
        <title>Genome sequence of Apiotrichum porosum DSM 27194.</title>
        <authorList>
            <person name="Aliyu H."/>
            <person name="Gorte O."/>
            <person name="Ochsenreither K."/>
        </authorList>
    </citation>
    <scope>NUCLEOTIDE SEQUENCE [LARGE SCALE GENOMIC DNA]</scope>
    <source>
        <strain evidence="14 15">DSM 27194</strain>
    </source>
</reference>
<evidence type="ECO:0000256" key="1">
    <source>
        <dbReference type="ARBA" id="ARBA00003986"/>
    </source>
</evidence>
<evidence type="ECO:0000259" key="13">
    <source>
        <dbReference type="Pfam" id="PF20259"/>
    </source>
</evidence>
<feature type="domain" description="tRNA-specific 2-thiouridylase MnmA-like central" evidence="13">
    <location>
        <begin position="287"/>
        <end position="340"/>
    </location>
</feature>
<feature type="domain" description="tRNA-specific 2-thiouridylase MnmA-like C-terminal" evidence="12">
    <location>
        <begin position="365"/>
        <end position="440"/>
    </location>
</feature>
<dbReference type="GO" id="GO:0005524">
    <property type="term" value="F:ATP binding"/>
    <property type="evidence" value="ECO:0007669"/>
    <property type="project" value="UniProtKB-KW"/>
</dbReference>
<dbReference type="STRING" id="105984.A0A427Y9Z8"/>
<dbReference type="Pfam" id="PF03054">
    <property type="entry name" value="tRNA_Me_trans"/>
    <property type="match status" value="1"/>
</dbReference>
<evidence type="ECO:0000256" key="10">
    <source>
        <dbReference type="ARBA" id="ARBA00023157"/>
    </source>
</evidence>
<dbReference type="GO" id="GO:0005739">
    <property type="term" value="C:mitochondrion"/>
    <property type="evidence" value="ECO:0007669"/>
    <property type="project" value="TreeGrafter"/>
</dbReference>
<keyword evidence="6" id="KW-0819">tRNA processing</keyword>
<dbReference type="Gene3D" id="2.40.30.10">
    <property type="entry name" value="Translation factors"/>
    <property type="match status" value="1"/>
</dbReference>
<evidence type="ECO:0000256" key="6">
    <source>
        <dbReference type="ARBA" id="ARBA00022694"/>
    </source>
</evidence>
<dbReference type="InterPro" id="IPR014729">
    <property type="entry name" value="Rossmann-like_a/b/a_fold"/>
</dbReference>
<organism evidence="14 15">
    <name type="scientific">Apiotrichum porosum</name>
    <dbReference type="NCBI Taxonomy" id="105984"/>
    <lineage>
        <taxon>Eukaryota</taxon>
        <taxon>Fungi</taxon>
        <taxon>Dikarya</taxon>
        <taxon>Basidiomycota</taxon>
        <taxon>Agaricomycotina</taxon>
        <taxon>Tremellomycetes</taxon>
        <taxon>Trichosporonales</taxon>
        <taxon>Trichosporonaceae</taxon>
        <taxon>Apiotrichum</taxon>
    </lineage>
</organism>
<dbReference type="Pfam" id="PF20259">
    <property type="entry name" value="tRNA_Me_trans_M"/>
    <property type="match status" value="1"/>
</dbReference>
<dbReference type="GO" id="GO:0016783">
    <property type="term" value="F:sulfurtransferase activity"/>
    <property type="evidence" value="ECO:0007669"/>
    <property type="project" value="InterPro"/>
</dbReference>
<comment type="similarity">
    <text evidence="2">Belongs to the MnmA/TRMU family.</text>
</comment>
<keyword evidence="7" id="KW-0547">Nucleotide-binding</keyword>
<dbReference type="AlphaFoldDB" id="A0A427Y9Z8"/>
<evidence type="ECO:0000259" key="12">
    <source>
        <dbReference type="Pfam" id="PF20258"/>
    </source>
</evidence>
<keyword evidence="8" id="KW-0067">ATP-binding</keyword>
<evidence type="ECO:0000313" key="15">
    <source>
        <dbReference type="Proteomes" id="UP000279236"/>
    </source>
</evidence>
<dbReference type="InterPro" id="IPR004506">
    <property type="entry name" value="MnmA-like"/>
</dbReference>
<dbReference type="OrthoDB" id="3685at2759"/>
<evidence type="ECO:0000256" key="8">
    <source>
        <dbReference type="ARBA" id="ARBA00022840"/>
    </source>
</evidence>
<name>A0A427Y9Z8_9TREE</name>
<keyword evidence="4" id="KW-0820">tRNA-binding</keyword>
<protein>
    <recommendedName>
        <fullName evidence="3">tRNA-5-taurinomethyluridine 2-sulfurtransferase</fullName>
        <ecNumber evidence="3">2.8.1.14</ecNumber>
    </recommendedName>
</protein>
<keyword evidence="10" id="KW-1015">Disulfide bond</keyword>
<dbReference type="InterPro" id="IPR023382">
    <property type="entry name" value="MnmA-like_central_sf"/>
</dbReference>
<comment type="caution">
    <text evidence="14">The sequence shown here is derived from an EMBL/GenBank/DDBJ whole genome shotgun (WGS) entry which is preliminary data.</text>
</comment>
<gene>
    <name evidence="14" type="ORF">EHS24_000424</name>
</gene>
<proteinExistence type="inferred from homology"/>
<evidence type="ECO:0000256" key="2">
    <source>
        <dbReference type="ARBA" id="ARBA00006191"/>
    </source>
</evidence>
<evidence type="ECO:0000256" key="5">
    <source>
        <dbReference type="ARBA" id="ARBA00022679"/>
    </source>
</evidence>
<comment type="function">
    <text evidence="1">Catalyzes the 2-thiolation of uridine at the wobble position (U34) of mitochondrial tRNA(Lys), tRNA(Glu) and tRNA(Gln). Required for the formation of 5-taurinomethyl-2-thiouridine (tm5s2U) of mitochondrial tRNA(Lys), tRNA(Glu), and tRNA(Gln) at the wobble position. ATP is required to activate the C2 atom of the wobble base.</text>
</comment>
<dbReference type="EC" id="2.8.1.14" evidence="3"/>
<evidence type="ECO:0000313" key="14">
    <source>
        <dbReference type="EMBL" id="RSH87906.1"/>
    </source>
</evidence>
<evidence type="ECO:0000256" key="11">
    <source>
        <dbReference type="ARBA" id="ARBA00049564"/>
    </source>
</evidence>
<evidence type="ECO:0000256" key="7">
    <source>
        <dbReference type="ARBA" id="ARBA00022741"/>
    </source>
</evidence>
<dbReference type="Pfam" id="PF20258">
    <property type="entry name" value="tRNA_Me_trans_C"/>
    <property type="match status" value="1"/>
</dbReference>
<evidence type="ECO:0000256" key="4">
    <source>
        <dbReference type="ARBA" id="ARBA00022555"/>
    </source>
</evidence>
<dbReference type="InterPro" id="IPR046885">
    <property type="entry name" value="MnmA-like_C"/>
</dbReference>
<evidence type="ECO:0000256" key="9">
    <source>
        <dbReference type="ARBA" id="ARBA00022884"/>
    </source>
</evidence>
<sequence>MSRPLGTTTRRFLVHACHFRKSINSIRRLYSTSHVSIDGIQLPTLEDLYLKEGDDGEIKHPVRVNWGPLNLTVLFMRNWDPLLSETEREDQPTTTSLSYSGRSAPVGLPNLSPCEWERDWADVRRVCAHVGVPESDIRLVDLSREYWSRVFEPAVAVWESGRTPNPDVTCNKEIKFGALMNHIKPGHYLATGQFSLAWTQTDIAGHYARVIRTPTGATLNRAIDMNKDQTYYLSQVQEAQLAKAVFPLAGIPKPRVRDLAKHFALPTAERDESMGVCFIGERGRFGDFVSQYTSPTTTKGYFVKADGERITEHRGLHYYTIGQRPRLGGMDGRWFIARKGVGEGEDILLVPGSDHPALQCEQLWSGDFNWIAGHPPAEMDDGGTLDALVQVRHRMRPVTGRVRTDQNRVSVEFPNPVGAVAEGQIVGIWRGEQCLGSGVIDATRCSA</sequence>
<dbReference type="NCBIfam" id="TIGR00420">
    <property type="entry name" value="trmU"/>
    <property type="match status" value="1"/>
</dbReference>
<dbReference type="GO" id="GO:0000049">
    <property type="term" value="F:tRNA binding"/>
    <property type="evidence" value="ECO:0007669"/>
    <property type="project" value="UniProtKB-KW"/>
</dbReference>
<keyword evidence="9" id="KW-0694">RNA-binding</keyword>